<name>A0A2N0Z427_9BACI</name>
<gene>
    <name evidence="1" type="ORF">CWS01_07710</name>
</gene>
<sequence>MLTNGVFSNLTIETIRNKKNFIFDKHHFALPVWALGIDTNKRPINLISFDYHTDTVAPF</sequence>
<protein>
    <submittedName>
        <fullName evidence="1">Uncharacterized protein</fullName>
    </submittedName>
</protein>
<keyword evidence="2" id="KW-1185">Reference proteome</keyword>
<reference evidence="1 2" key="1">
    <citation type="journal article" date="2003" name="Int. J. Syst. Evol. Microbiol.">
        <title>Bacillus nealsonii sp. nov., isolated from a spacecraft-assembly facility, whose spores are gamma-radiation resistant.</title>
        <authorList>
            <person name="Venkateswaran K."/>
            <person name="Kempf M."/>
            <person name="Chen F."/>
            <person name="Satomi M."/>
            <person name="Nicholson W."/>
            <person name="Kern R."/>
        </authorList>
    </citation>
    <scope>NUCLEOTIDE SEQUENCE [LARGE SCALE GENOMIC DNA]</scope>
    <source>
        <strain evidence="1 2">FO-92</strain>
    </source>
</reference>
<accession>A0A2N0Z427</accession>
<organism evidence="1 2">
    <name type="scientific">Niallia nealsonii</name>
    <dbReference type="NCBI Taxonomy" id="115979"/>
    <lineage>
        <taxon>Bacteria</taxon>
        <taxon>Bacillati</taxon>
        <taxon>Bacillota</taxon>
        <taxon>Bacilli</taxon>
        <taxon>Bacillales</taxon>
        <taxon>Bacillaceae</taxon>
        <taxon>Niallia</taxon>
    </lineage>
</organism>
<evidence type="ECO:0000313" key="2">
    <source>
        <dbReference type="Proteomes" id="UP000233375"/>
    </source>
</evidence>
<dbReference type="RefSeq" id="WP_101176613.1">
    <property type="nucleotide sequence ID" value="NZ_PISE01000015.1"/>
</dbReference>
<dbReference type="AlphaFoldDB" id="A0A2N0Z427"/>
<proteinExistence type="predicted"/>
<dbReference type="OrthoDB" id="1887524at2"/>
<dbReference type="Proteomes" id="UP000233375">
    <property type="component" value="Unassembled WGS sequence"/>
</dbReference>
<dbReference type="EMBL" id="PISE01000015">
    <property type="protein sequence ID" value="PKG24267.1"/>
    <property type="molecule type" value="Genomic_DNA"/>
</dbReference>
<comment type="caution">
    <text evidence="1">The sequence shown here is derived from an EMBL/GenBank/DDBJ whole genome shotgun (WGS) entry which is preliminary data.</text>
</comment>
<evidence type="ECO:0000313" key="1">
    <source>
        <dbReference type="EMBL" id="PKG24267.1"/>
    </source>
</evidence>